<dbReference type="RefSeq" id="WP_085753018.1">
    <property type="nucleotide sequence ID" value="NZ_BSPR01000018.1"/>
</dbReference>
<organism evidence="1 2">
    <name type="scientific">Piscinibacter gummiphilus</name>
    <dbReference type="NCBI Taxonomy" id="946333"/>
    <lineage>
        <taxon>Bacteria</taxon>
        <taxon>Pseudomonadati</taxon>
        <taxon>Pseudomonadota</taxon>
        <taxon>Betaproteobacteria</taxon>
        <taxon>Burkholderiales</taxon>
        <taxon>Sphaerotilaceae</taxon>
        <taxon>Piscinibacter</taxon>
    </lineage>
</organism>
<accession>A0A1W6LEM8</accession>
<keyword evidence="2" id="KW-1185">Reference proteome</keyword>
<evidence type="ECO:0000313" key="1">
    <source>
        <dbReference type="EMBL" id="ARN22711.1"/>
    </source>
</evidence>
<dbReference type="KEGG" id="rgu:A4W93_23925"/>
<sequence length="111" mass="11394">METTCPHCGLDAVSAWRKLALGPASTAKCRRCGLKVSAAVPQALLSFVPCVVAVAVVLSGVVRGTGPLIAIGAGGWVFTSVLYLVWVPLVARQVTRQDAVAAARAAAGHRT</sequence>
<dbReference type="Proteomes" id="UP000193427">
    <property type="component" value="Chromosome"/>
</dbReference>
<dbReference type="EMBL" id="CP015118">
    <property type="protein sequence ID" value="ARN22711.1"/>
    <property type="molecule type" value="Genomic_DNA"/>
</dbReference>
<evidence type="ECO:0000313" key="2">
    <source>
        <dbReference type="Proteomes" id="UP000193427"/>
    </source>
</evidence>
<protein>
    <submittedName>
        <fullName evidence="1">Uncharacterized protein</fullName>
    </submittedName>
</protein>
<dbReference type="OrthoDB" id="7062608at2"/>
<gene>
    <name evidence="1" type="ORF">A4W93_23925</name>
</gene>
<dbReference type="AlphaFoldDB" id="A0A1W6LEM8"/>
<dbReference type="STRING" id="946333.A4W93_23925"/>
<name>A0A1W6LEM8_9BURK</name>
<reference evidence="1 2" key="1">
    <citation type="submission" date="2016-04" db="EMBL/GenBank/DDBJ databases">
        <title>Complete genome sequence of natural rubber-degrading, novel Gram-negative bacterium, Rhizobacter gummiphilus strain NS21.</title>
        <authorList>
            <person name="Tabata M."/>
            <person name="Kasai D."/>
            <person name="Fukuda M."/>
        </authorList>
    </citation>
    <scope>NUCLEOTIDE SEQUENCE [LARGE SCALE GENOMIC DNA]</scope>
    <source>
        <strain evidence="1 2">NS21</strain>
    </source>
</reference>
<proteinExistence type="predicted"/>